<dbReference type="NCBIfam" id="NF001937">
    <property type="entry name" value="PRK00714.1-4"/>
    <property type="match status" value="1"/>
</dbReference>
<dbReference type="NCBIfam" id="NF001938">
    <property type="entry name" value="PRK00714.1-5"/>
    <property type="match status" value="1"/>
</dbReference>
<comment type="cofactor">
    <cofactor evidence="4">
        <name>a divalent metal cation</name>
        <dbReference type="ChEBI" id="CHEBI:60240"/>
    </cofactor>
</comment>
<proteinExistence type="inferred from homology"/>
<reference evidence="6" key="2">
    <citation type="submission" date="2021-04" db="EMBL/GenBank/DDBJ databases">
        <authorList>
            <person name="Gilroy R."/>
        </authorList>
    </citation>
    <scope>NUCLEOTIDE SEQUENCE</scope>
    <source>
        <strain evidence="6">378</strain>
    </source>
</reference>
<comment type="cofactor">
    <cofactor evidence="1">
        <name>Mn(2+)</name>
        <dbReference type="ChEBI" id="CHEBI:29035"/>
    </cofactor>
</comment>
<comment type="cofactor">
    <cofactor evidence="2">
        <name>Mg(2+)</name>
        <dbReference type="ChEBI" id="CHEBI:18420"/>
    </cofactor>
</comment>
<dbReference type="PANTHER" id="PTHR23114">
    <property type="entry name" value="M7GPPPN-MRNA HYDROLASE"/>
    <property type="match status" value="1"/>
</dbReference>
<dbReference type="Gene3D" id="3.90.79.10">
    <property type="entry name" value="Nucleoside Triphosphate Pyrophosphohydrolase"/>
    <property type="match status" value="1"/>
</dbReference>
<dbReference type="InterPro" id="IPR015797">
    <property type="entry name" value="NUDIX_hydrolase-like_dom_sf"/>
</dbReference>
<dbReference type="InterPro" id="IPR000086">
    <property type="entry name" value="NUDIX_hydrolase_dom"/>
</dbReference>
<comment type="similarity">
    <text evidence="4">Belongs to the Nudix hydrolase family. RppH subfamily.</text>
</comment>
<dbReference type="PROSITE" id="PS00893">
    <property type="entry name" value="NUDIX_BOX"/>
    <property type="match status" value="1"/>
</dbReference>
<evidence type="ECO:0000256" key="3">
    <source>
        <dbReference type="ARBA" id="ARBA00022801"/>
    </source>
</evidence>
<dbReference type="GO" id="GO:0005737">
    <property type="term" value="C:cytoplasm"/>
    <property type="evidence" value="ECO:0007669"/>
    <property type="project" value="TreeGrafter"/>
</dbReference>
<dbReference type="EC" id="3.6.1.-" evidence="4"/>
<organism evidence="6 7">
    <name type="scientific">Candidatus Anaerobiospirillum pullicola</name>
    <dbReference type="NCBI Taxonomy" id="2838451"/>
    <lineage>
        <taxon>Bacteria</taxon>
        <taxon>Pseudomonadati</taxon>
        <taxon>Pseudomonadota</taxon>
        <taxon>Gammaproteobacteria</taxon>
        <taxon>Aeromonadales</taxon>
        <taxon>Succinivibrionaceae</taxon>
        <taxon>Anaerobiospirillum</taxon>
    </lineage>
</organism>
<protein>
    <recommendedName>
        <fullName evidence="4">RNA pyrophosphohydrolase</fullName>
        <ecNumber evidence="4">3.6.1.-</ecNumber>
    </recommendedName>
    <alternativeName>
        <fullName evidence="4">(Di)nucleoside polyphosphate hydrolase</fullName>
    </alternativeName>
</protein>
<dbReference type="InterPro" id="IPR022927">
    <property type="entry name" value="RppH"/>
</dbReference>
<dbReference type="EMBL" id="JAHLFE010000174">
    <property type="protein sequence ID" value="MBU3844876.1"/>
    <property type="molecule type" value="Genomic_DNA"/>
</dbReference>
<comment type="function">
    <text evidence="4">Accelerates the degradation of transcripts by removing pyrophosphate from the 5'-end of triphosphorylated RNA, leading to a more labile monophosphorylated state that can stimulate subsequent ribonuclease cleavage.</text>
</comment>
<dbReference type="CDD" id="cd03671">
    <property type="entry name" value="NUDIX_Ap4A_hydrolase_plant_like"/>
    <property type="match status" value="1"/>
</dbReference>
<dbReference type="InterPro" id="IPR020476">
    <property type="entry name" value="Nudix_hydrolase"/>
</dbReference>
<dbReference type="GO" id="GO:0034353">
    <property type="term" value="F:mRNA 5'-diphosphatase activity"/>
    <property type="evidence" value="ECO:0007669"/>
    <property type="project" value="TreeGrafter"/>
</dbReference>
<evidence type="ECO:0000256" key="4">
    <source>
        <dbReference type="HAMAP-Rule" id="MF_00298"/>
    </source>
</evidence>
<feature type="domain" description="Nudix hydrolase" evidence="5">
    <location>
        <begin position="6"/>
        <end position="151"/>
    </location>
</feature>
<dbReference type="AlphaFoldDB" id="A0A948THA7"/>
<evidence type="ECO:0000313" key="7">
    <source>
        <dbReference type="Proteomes" id="UP000733611"/>
    </source>
</evidence>
<dbReference type="Pfam" id="PF00293">
    <property type="entry name" value="NUDIX"/>
    <property type="match status" value="1"/>
</dbReference>
<keyword evidence="3 4" id="KW-0378">Hydrolase</keyword>
<dbReference type="PANTHER" id="PTHR23114:SF17">
    <property type="entry name" value="M7GPPPN-MRNA HYDROLASE"/>
    <property type="match status" value="1"/>
</dbReference>
<gene>
    <name evidence="4" type="primary">rppH</name>
    <name evidence="4" type="synonym">nudH</name>
    <name evidence="6" type="ORF">H9847_08465</name>
</gene>
<evidence type="ECO:0000256" key="2">
    <source>
        <dbReference type="ARBA" id="ARBA00001946"/>
    </source>
</evidence>
<comment type="caution">
    <text evidence="6">The sequence shown here is derived from an EMBL/GenBank/DDBJ whole genome shotgun (WGS) entry which is preliminary data.</text>
</comment>
<accession>A0A948THA7</accession>
<evidence type="ECO:0000313" key="6">
    <source>
        <dbReference type="EMBL" id="MBU3844876.1"/>
    </source>
</evidence>
<dbReference type="SUPFAM" id="SSF55811">
    <property type="entry name" value="Nudix"/>
    <property type="match status" value="1"/>
</dbReference>
<evidence type="ECO:0000256" key="1">
    <source>
        <dbReference type="ARBA" id="ARBA00001936"/>
    </source>
</evidence>
<name>A0A948THA7_9GAMM</name>
<dbReference type="InterPro" id="IPR020084">
    <property type="entry name" value="NUDIX_hydrolase_CS"/>
</dbReference>
<dbReference type="HAMAP" id="MF_00298">
    <property type="entry name" value="Nudix_RppH"/>
    <property type="match status" value="1"/>
</dbReference>
<evidence type="ECO:0000259" key="5">
    <source>
        <dbReference type="PROSITE" id="PS51462"/>
    </source>
</evidence>
<dbReference type="GO" id="GO:0006402">
    <property type="term" value="P:mRNA catabolic process"/>
    <property type="evidence" value="ECO:0007669"/>
    <property type="project" value="TreeGrafter"/>
</dbReference>
<sequence>MLDRFGFRLNVGMVIVNHLGQVLWARRVRHNTWQFPQGGLKEDESEEEALYRELYEETGLNSKDVYVMQTSRKHYCYKVPKHMHVSKANKQYQGQKQRWFLLSLNDEDSDLTLRFNCSKHPEFDSWRWVSYWYPIRHVVPFKRDVYRQMLTEFAPAALRLSLKATPRIQHH</sequence>
<dbReference type="PROSITE" id="PS51462">
    <property type="entry name" value="NUDIX"/>
    <property type="match status" value="1"/>
</dbReference>
<reference evidence="6" key="1">
    <citation type="journal article" date="2021" name="PeerJ">
        <title>Extensive microbial diversity within the chicken gut microbiome revealed by metagenomics and culture.</title>
        <authorList>
            <person name="Gilroy R."/>
            <person name="Ravi A."/>
            <person name="Getino M."/>
            <person name="Pursley I."/>
            <person name="Horton D.L."/>
            <person name="Alikhan N.F."/>
            <person name="Baker D."/>
            <person name="Gharbi K."/>
            <person name="Hall N."/>
            <person name="Watson M."/>
            <person name="Adriaenssens E.M."/>
            <person name="Foster-Nyarko E."/>
            <person name="Jarju S."/>
            <person name="Secka A."/>
            <person name="Antonio M."/>
            <person name="Oren A."/>
            <person name="Chaudhuri R.R."/>
            <person name="La Ragione R."/>
            <person name="Hildebrand F."/>
            <person name="Pallen M.J."/>
        </authorList>
    </citation>
    <scope>NUCLEOTIDE SEQUENCE</scope>
    <source>
        <strain evidence="6">378</strain>
    </source>
</reference>
<dbReference type="Proteomes" id="UP000733611">
    <property type="component" value="Unassembled WGS sequence"/>
</dbReference>
<feature type="short sequence motif" description="Nudix box" evidence="4">
    <location>
        <begin position="38"/>
        <end position="59"/>
    </location>
</feature>
<dbReference type="PRINTS" id="PR00502">
    <property type="entry name" value="NUDIXFAMILY"/>
</dbReference>